<keyword evidence="3 4" id="KW-0687">Ribonucleoprotein</keyword>
<dbReference type="GO" id="GO:0002181">
    <property type="term" value="P:cytoplasmic translation"/>
    <property type="evidence" value="ECO:0007669"/>
    <property type="project" value="UniProtKB-ARBA"/>
</dbReference>
<dbReference type="PANTHER" id="PTHR11758">
    <property type="entry name" value="40S RIBOSOMAL PROTEIN S15A"/>
    <property type="match status" value="1"/>
</dbReference>
<dbReference type="Pfam" id="PF00410">
    <property type="entry name" value="Ribosomal_S8"/>
    <property type="match status" value="1"/>
</dbReference>
<dbReference type="Gene3D" id="3.30.1370.30">
    <property type="match status" value="1"/>
</dbReference>
<dbReference type="Gene3D" id="3.30.1490.10">
    <property type="match status" value="1"/>
</dbReference>
<dbReference type="GO" id="GO:0003735">
    <property type="term" value="F:structural constituent of ribosome"/>
    <property type="evidence" value="ECO:0007669"/>
    <property type="project" value="InterPro"/>
</dbReference>
<dbReference type="InterPro" id="IPR035987">
    <property type="entry name" value="Ribosomal_uS8_sf"/>
</dbReference>
<dbReference type="InterPro" id="IPR000630">
    <property type="entry name" value="Ribosomal_uS8"/>
</dbReference>
<evidence type="ECO:0000256" key="1">
    <source>
        <dbReference type="ARBA" id="ARBA00006471"/>
    </source>
</evidence>
<dbReference type="PROSITE" id="PS00053">
    <property type="entry name" value="RIBOSOMAL_S8"/>
    <property type="match status" value="1"/>
</dbReference>
<evidence type="ECO:0000256" key="3">
    <source>
        <dbReference type="ARBA" id="ARBA00023274"/>
    </source>
</evidence>
<dbReference type="GO" id="GO:1990904">
    <property type="term" value="C:ribonucleoprotein complex"/>
    <property type="evidence" value="ECO:0007669"/>
    <property type="project" value="UniProtKB-KW"/>
</dbReference>
<protein>
    <submittedName>
        <fullName evidence="5">Ribosomal protein S24</fullName>
    </submittedName>
</protein>
<accession>D7F1R0</accession>
<comment type="similarity">
    <text evidence="1 4">Belongs to the universal ribosomal protein uS8 family.</text>
</comment>
<reference evidence="5" key="1">
    <citation type="journal article" date="2010" name="Mar. Genomics">
        <title>Identification of differentially expressed genes in the hydrothermal vent shrimp Rimicaris exoculata exposed to heat stress.</title>
        <authorList>
            <person name="Cottin D."/>
            <person name="Shillito B."/>
            <person name="Chertemps T."/>
            <person name="Tanguy A."/>
            <person name="Leger N."/>
            <person name="Ravaux J."/>
        </authorList>
    </citation>
    <scope>NUCLEOTIDE SEQUENCE</scope>
    <source>
        <tissue evidence="5">Abdominal muscle</tissue>
    </source>
</reference>
<evidence type="ECO:0000256" key="2">
    <source>
        <dbReference type="ARBA" id="ARBA00022980"/>
    </source>
</evidence>
<evidence type="ECO:0000313" key="5">
    <source>
        <dbReference type="EMBL" id="ACR48137.1"/>
    </source>
</evidence>
<dbReference type="FunFam" id="3.30.1370.30:FF:000001">
    <property type="entry name" value="40S ribosomal protein S15a"/>
    <property type="match status" value="1"/>
</dbReference>
<sequence>MVRMDALADALKSINNAEKRGKRQVLIRPCSKVVVKFLSVMMKHGYIGEFEIVDDHRAGKIVVNLTGRLIKCGVISPRFDVSIHSIEKWTTNLLPSRQFGFVVLTTSGGIMDHEEAKRKHLGGKILGFFF</sequence>
<dbReference type="GO" id="GO:0005840">
    <property type="term" value="C:ribosome"/>
    <property type="evidence" value="ECO:0007669"/>
    <property type="project" value="UniProtKB-KW"/>
</dbReference>
<dbReference type="SUPFAM" id="SSF56047">
    <property type="entry name" value="Ribosomal protein S8"/>
    <property type="match status" value="1"/>
</dbReference>
<dbReference type="EMBL" id="FJ493519">
    <property type="protein sequence ID" value="ACR48137.1"/>
    <property type="molecule type" value="mRNA"/>
</dbReference>
<keyword evidence="2 4" id="KW-0689">Ribosomal protein</keyword>
<name>D7F1R0_RIMEX</name>
<proteinExistence type="evidence at transcript level"/>
<evidence type="ECO:0000256" key="4">
    <source>
        <dbReference type="RuleBase" id="RU003660"/>
    </source>
</evidence>
<dbReference type="FunFam" id="3.30.1490.10:FF:000002">
    <property type="entry name" value="40S ribosomal protein S15a"/>
    <property type="match status" value="1"/>
</dbReference>
<dbReference type="NCBIfam" id="NF003115">
    <property type="entry name" value="PRK04034.1"/>
    <property type="match status" value="1"/>
</dbReference>
<dbReference type="AlphaFoldDB" id="D7F1R0"/>
<organism evidence="5">
    <name type="scientific">Rimicaris exoculata</name>
    <name type="common">Deep-sea hydrothermal vent shrimp</name>
    <dbReference type="NCBI Taxonomy" id="71621"/>
    <lineage>
        <taxon>Eukaryota</taxon>
        <taxon>Metazoa</taxon>
        <taxon>Ecdysozoa</taxon>
        <taxon>Arthropoda</taxon>
        <taxon>Crustacea</taxon>
        <taxon>Multicrustacea</taxon>
        <taxon>Malacostraca</taxon>
        <taxon>Eumalacostraca</taxon>
        <taxon>Eucarida</taxon>
        <taxon>Decapoda</taxon>
        <taxon>Pleocyemata</taxon>
        <taxon>Caridea</taxon>
        <taxon>Bresilioidea</taxon>
        <taxon>Alvinocarididae</taxon>
        <taxon>Rimicaris</taxon>
    </lineage>
</organism>
<dbReference type="InterPro" id="IPR047863">
    <property type="entry name" value="Ribosomal_uS8_CS"/>
</dbReference>